<dbReference type="OrthoDB" id="341578at2759"/>
<evidence type="ECO:0000256" key="7">
    <source>
        <dbReference type="ARBA" id="ARBA00022840"/>
    </source>
</evidence>
<keyword evidence="5" id="KW-0547">Nucleotide-binding</keyword>
<dbReference type="PANTHER" id="PTHR11042">
    <property type="entry name" value="EUKARYOTIC TRANSLATION INITIATION FACTOR 2-ALPHA KINASE EIF2-ALPHA KINASE -RELATED"/>
    <property type="match status" value="1"/>
</dbReference>
<reference evidence="10" key="1">
    <citation type="journal article" date="2023" name="Science">
        <title>Genome structures resolve the early diversification of teleost fishes.</title>
        <authorList>
            <person name="Parey E."/>
            <person name="Louis A."/>
            <person name="Montfort J."/>
            <person name="Bouchez O."/>
            <person name="Roques C."/>
            <person name="Iampietro C."/>
            <person name="Lluch J."/>
            <person name="Castinel A."/>
            <person name="Donnadieu C."/>
            <person name="Desvignes T."/>
            <person name="Floi Bucao C."/>
            <person name="Jouanno E."/>
            <person name="Wen M."/>
            <person name="Mejri S."/>
            <person name="Dirks R."/>
            <person name="Jansen H."/>
            <person name="Henkel C."/>
            <person name="Chen W.J."/>
            <person name="Zahm M."/>
            <person name="Cabau C."/>
            <person name="Klopp C."/>
            <person name="Thompson A.W."/>
            <person name="Robinson-Rechavi M."/>
            <person name="Braasch I."/>
            <person name="Lecointre G."/>
            <person name="Bobe J."/>
            <person name="Postlethwait J.H."/>
            <person name="Berthelot C."/>
            <person name="Roest Crollius H."/>
            <person name="Guiguen Y."/>
        </authorList>
    </citation>
    <scope>NUCLEOTIDE SEQUENCE</scope>
    <source>
        <strain evidence="10">Concon-B</strain>
    </source>
</reference>
<keyword evidence="2" id="KW-0723">Serine/threonine-protein kinase</keyword>
<feature type="compositionally biased region" description="Acidic residues" evidence="8">
    <location>
        <begin position="144"/>
        <end position="177"/>
    </location>
</feature>
<name>A0A9Q1CVS2_CONCO</name>
<feature type="compositionally biased region" description="Basic and acidic residues" evidence="8">
    <location>
        <begin position="27"/>
        <end position="41"/>
    </location>
</feature>
<evidence type="ECO:0000256" key="2">
    <source>
        <dbReference type="ARBA" id="ARBA00022527"/>
    </source>
</evidence>
<dbReference type="PANTHER" id="PTHR11042:SF194">
    <property type="entry name" value="DOUBLE-STRANDED RNA ACTIVATED PROTEIN KINASE"/>
    <property type="match status" value="1"/>
</dbReference>
<evidence type="ECO:0000259" key="9">
    <source>
        <dbReference type="PROSITE" id="PS50011"/>
    </source>
</evidence>
<dbReference type="GO" id="GO:0005634">
    <property type="term" value="C:nucleus"/>
    <property type="evidence" value="ECO:0007669"/>
    <property type="project" value="TreeGrafter"/>
</dbReference>
<dbReference type="Pfam" id="PF00069">
    <property type="entry name" value="Pkinase"/>
    <property type="match status" value="1"/>
</dbReference>
<dbReference type="GO" id="GO:0005737">
    <property type="term" value="C:cytoplasm"/>
    <property type="evidence" value="ECO:0007669"/>
    <property type="project" value="TreeGrafter"/>
</dbReference>
<gene>
    <name evidence="10" type="ORF">COCON_G00220910</name>
</gene>
<dbReference type="GO" id="GO:0005524">
    <property type="term" value="F:ATP binding"/>
    <property type="evidence" value="ECO:0007669"/>
    <property type="project" value="UniProtKB-KW"/>
</dbReference>
<evidence type="ECO:0000256" key="6">
    <source>
        <dbReference type="ARBA" id="ARBA00022777"/>
    </source>
</evidence>
<feature type="region of interest" description="Disordered" evidence="8">
    <location>
        <begin position="128"/>
        <end position="182"/>
    </location>
</feature>
<feature type="compositionally biased region" description="Polar residues" evidence="8">
    <location>
        <begin position="42"/>
        <end position="51"/>
    </location>
</feature>
<dbReference type="Proteomes" id="UP001152803">
    <property type="component" value="Unassembled WGS sequence"/>
</dbReference>
<dbReference type="InterPro" id="IPR011009">
    <property type="entry name" value="Kinase-like_dom_sf"/>
</dbReference>
<dbReference type="InterPro" id="IPR050339">
    <property type="entry name" value="CC_SR_Kinase"/>
</dbReference>
<evidence type="ECO:0000256" key="4">
    <source>
        <dbReference type="ARBA" id="ARBA00022679"/>
    </source>
</evidence>
<feature type="compositionally biased region" description="Basic and acidic residues" evidence="8">
    <location>
        <begin position="8"/>
        <end position="18"/>
    </location>
</feature>
<organism evidence="10 11">
    <name type="scientific">Conger conger</name>
    <name type="common">Conger eel</name>
    <name type="synonym">Muraena conger</name>
    <dbReference type="NCBI Taxonomy" id="82655"/>
    <lineage>
        <taxon>Eukaryota</taxon>
        <taxon>Metazoa</taxon>
        <taxon>Chordata</taxon>
        <taxon>Craniata</taxon>
        <taxon>Vertebrata</taxon>
        <taxon>Euteleostomi</taxon>
        <taxon>Actinopterygii</taxon>
        <taxon>Neopterygii</taxon>
        <taxon>Teleostei</taxon>
        <taxon>Anguilliformes</taxon>
        <taxon>Congridae</taxon>
        <taxon>Conger</taxon>
    </lineage>
</organism>
<feature type="domain" description="Protein kinase" evidence="9">
    <location>
        <begin position="70"/>
        <end position="374"/>
    </location>
</feature>
<evidence type="ECO:0000313" key="10">
    <source>
        <dbReference type="EMBL" id="KAJ8250169.1"/>
    </source>
</evidence>
<keyword evidence="6" id="KW-0418">Kinase</keyword>
<dbReference type="EC" id="2.7.11.1" evidence="1"/>
<dbReference type="Gene3D" id="3.30.200.20">
    <property type="entry name" value="Phosphorylase Kinase, domain 1"/>
    <property type="match status" value="1"/>
</dbReference>
<keyword evidence="4" id="KW-0808">Transferase</keyword>
<dbReference type="SUPFAM" id="SSF56112">
    <property type="entry name" value="Protein kinase-like (PK-like)"/>
    <property type="match status" value="1"/>
</dbReference>
<dbReference type="InterPro" id="IPR000719">
    <property type="entry name" value="Prot_kinase_dom"/>
</dbReference>
<evidence type="ECO:0000313" key="11">
    <source>
        <dbReference type="Proteomes" id="UP001152803"/>
    </source>
</evidence>
<accession>A0A9Q1CVS2</accession>
<dbReference type="SMART" id="SM00220">
    <property type="entry name" value="S_TKc"/>
    <property type="match status" value="1"/>
</dbReference>
<dbReference type="GO" id="GO:0004694">
    <property type="term" value="F:eukaryotic translation initiation factor 2alpha kinase activity"/>
    <property type="evidence" value="ECO:0007669"/>
    <property type="project" value="TreeGrafter"/>
</dbReference>
<keyword evidence="7" id="KW-0067">ATP-binding</keyword>
<comment type="caution">
    <text evidence="10">The sequence shown here is derived from an EMBL/GenBank/DDBJ whole genome shotgun (WGS) entry which is preliminary data.</text>
</comment>
<feature type="region of interest" description="Disordered" evidence="8">
    <location>
        <begin position="1"/>
        <end position="59"/>
    </location>
</feature>
<dbReference type="Gene3D" id="1.10.510.10">
    <property type="entry name" value="Transferase(Phosphotransferase) domain 1"/>
    <property type="match status" value="1"/>
</dbReference>
<sequence>MLAGGEVEQTKRSKDDPSLRSCAEENENGHGHKKAGSDNRNDSVVWTTGESSDSDRLTSRLPVSRFSEEYSSVQRLAKGGFGDIYKAKQNLDETYYAIKVVKCDAHALREVVALAQLQHPNIVRYSTTWKESSPPQPTERLKDEEVESDEEDESDEGIESDEGVESDEEDESDEVDESGVSFKSNAPSTYLYIQMEFCGGTLTDWINKKNHEEARGKMETLNIFQEIVGGVEYIHSQEHIHRDLKPDNILFGSDGTVKIGDFGLVTKIKDKNGDAIKRTKRTGTASYMSPEQENLRDYDEKVDIFPLGLIFFELLWRFSTGMERVKLWGDLRSGCLPEKFRRVHFSEHVLIKKMLSEAPKDRPGAKDIVKRLILLIGKQTGPLDTRSL</sequence>
<protein>
    <recommendedName>
        <fullName evidence="1">non-specific serine/threonine protein kinase</fullName>
        <ecNumber evidence="1">2.7.11.1</ecNumber>
    </recommendedName>
</protein>
<dbReference type="EMBL" id="JAFJMO010000018">
    <property type="protein sequence ID" value="KAJ8250169.1"/>
    <property type="molecule type" value="Genomic_DNA"/>
</dbReference>
<evidence type="ECO:0000256" key="3">
    <source>
        <dbReference type="ARBA" id="ARBA00022553"/>
    </source>
</evidence>
<dbReference type="FunFam" id="1.10.510.10:FF:000251">
    <property type="entry name" value="eukaryotic translation initiation factor 2-alpha kinase 3"/>
    <property type="match status" value="1"/>
</dbReference>
<keyword evidence="11" id="KW-1185">Reference proteome</keyword>
<dbReference type="PROSITE" id="PS50011">
    <property type="entry name" value="PROTEIN_KINASE_DOM"/>
    <property type="match status" value="1"/>
</dbReference>
<dbReference type="AlphaFoldDB" id="A0A9Q1CVS2"/>
<proteinExistence type="predicted"/>
<evidence type="ECO:0000256" key="5">
    <source>
        <dbReference type="ARBA" id="ARBA00022741"/>
    </source>
</evidence>
<evidence type="ECO:0000256" key="1">
    <source>
        <dbReference type="ARBA" id="ARBA00012513"/>
    </source>
</evidence>
<keyword evidence="3" id="KW-0597">Phosphoprotein</keyword>
<evidence type="ECO:0000256" key="8">
    <source>
        <dbReference type="SAM" id="MobiDB-lite"/>
    </source>
</evidence>